<dbReference type="RefSeq" id="WP_013706761.1">
    <property type="nucleotide sequence ID" value="NC_015388.1"/>
</dbReference>
<evidence type="ECO:0000313" key="2">
    <source>
        <dbReference type="Proteomes" id="UP000000483"/>
    </source>
</evidence>
<dbReference type="AlphaFoldDB" id="F2NI26"/>
<protein>
    <recommendedName>
        <fullName evidence="3">Phage late control D family protein</fullName>
    </recommendedName>
</protein>
<dbReference type="EMBL" id="CP002629">
    <property type="protein sequence ID" value="AEB09652.1"/>
    <property type="molecule type" value="Genomic_DNA"/>
</dbReference>
<evidence type="ECO:0008006" key="3">
    <source>
        <dbReference type="Google" id="ProtNLM"/>
    </source>
</evidence>
<dbReference type="KEGG" id="dao:Desac_1812"/>
<proteinExistence type="predicted"/>
<evidence type="ECO:0000313" key="1">
    <source>
        <dbReference type="EMBL" id="AEB09652.1"/>
    </source>
</evidence>
<dbReference type="Proteomes" id="UP000000483">
    <property type="component" value="Chromosome"/>
</dbReference>
<name>F2NI26_DESAR</name>
<keyword evidence="2" id="KW-1185">Reference proteome</keyword>
<organism evidence="1 2">
    <name type="scientific">Desulfobacca acetoxidans (strain ATCC 700848 / DSM 11109 / ASRB2)</name>
    <dbReference type="NCBI Taxonomy" id="880072"/>
    <lineage>
        <taxon>Bacteria</taxon>
        <taxon>Pseudomonadati</taxon>
        <taxon>Thermodesulfobacteriota</taxon>
        <taxon>Desulfobaccia</taxon>
        <taxon>Desulfobaccales</taxon>
        <taxon>Desulfobaccaceae</taxon>
        <taxon>Desulfobacca</taxon>
    </lineage>
</organism>
<dbReference type="SUPFAM" id="SSF69279">
    <property type="entry name" value="Phage tail proteins"/>
    <property type="match status" value="1"/>
</dbReference>
<reference evidence="1 2" key="1">
    <citation type="journal article" date="2011" name="Stand. Genomic Sci.">
        <title>Complete genome sequence of the acetate-degrading sulfate reducer Desulfobacca acetoxidans type strain (ASRB2).</title>
        <authorList>
            <person name="Goker M."/>
            <person name="Teshima H."/>
            <person name="Lapidus A."/>
            <person name="Nolan M."/>
            <person name="Lucas S."/>
            <person name="Hammon N."/>
            <person name="Deshpande S."/>
            <person name="Cheng J.F."/>
            <person name="Tapia R."/>
            <person name="Han C."/>
            <person name="Goodwin L."/>
            <person name="Pitluck S."/>
            <person name="Huntemann M."/>
            <person name="Liolios K."/>
            <person name="Ivanova N."/>
            <person name="Pagani I."/>
            <person name="Mavromatis K."/>
            <person name="Ovchinikova G."/>
            <person name="Pati A."/>
            <person name="Chen A."/>
            <person name="Palaniappan K."/>
            <person name="Land M."/>
            <person name="Hauser L."/>
            <person name="Brambilla E.M."/>
            <person name="Rohde M."/>
            <person name="Spring S."/>
            <person name="Detter J.C."/>
            <person name="Woyke T."/>
            <person name="Bristow J."/>
            <person name="Eisen J.A."/>
            <person name="Markowitz V."/>
            <person name="Hugenholtz P."/>
            <person name="Kyrpides N.C."/>
            <person name="Klenk H.P."/>
        </authorList>
    </citation>
    <scope>NUCLEOTIDE SEQUENCE [LARGE SCALE GENOMIC DNA]</scope>
    <source>
        <strain evidence="2">ATCC 700848 / DSM 11109 / ASRB2</strain>
    </source>
</reference>
<dbReference type="HOGENOM" id="CLU_787204_0_0_7"/>
<dbReference type="OrthoDB" id="262740at2"/>
<accession>F2NI26</accession>
<reference evidence="2" key="2">
    <citation type="submission" date="2011-03" db="EMBL/GenBank/DDBJ databases">
        <title>The complete genome of Desulfobacca acetoxidans DSM 11109.</title>
        <authorList>
            <consortium name="US DOE Joint Genome Institute (JGI-PGF)"/>
            <person name="Lucas S."/>
            <person name="Copeland A."/>
            <person name="Lapidus A."/>
            <person name="Bruce D."/>
            <person name="Goodwin L."/>
            <person name="Pitluck S."/>
            <person name="Peters L."/>
            <person name="Kyrpides N."/>
            <person name="Mavromatis K."/>
            <person name="Ivanova N."/>
            <person name="Ovchinnikova G."/>
            <person name="Teshima H."/>
            <person name="Detter J.C."/>
            <person name="Han C."/>
            <person name="Land M."/>
            <person name="Hauser L."/>
            <person name="Markowitz V."/>
            <person name="Cheng J.-F."/>
            <person name="Hugenholtz P."/>
            <person name="Woyke T."/>
            <person name="Wu D."/>
            <person name="Spring S."/>
            <person name="Schueler E."/>
            <person name="Brambilla E."/>
            <person name="Klenk H.-P."/>
            <person name="Eisen J.A."/>
        </authorList>
    </citation>
    <scope>NUCLEOTIDE SEQUENCE [LARGE SCALE GENOMIC DNA]</scope>
    <source>
        <strain evidence="2">ATCC 700848 / DSM 11109 / ASRB2</strain>
    </source>
</reference>
<dbReference type="eggNOG" id="COG3500">
    <property type="taxonomic scope" value="Bacteria"/>
</dbReference>
<dbReference type="STRING" id="880072.Desac_1812"/>
<sequence length="355" mass="38417">MVWGTVIVAGGRRADDLMGLLLAEVHEEVGRPTTFYLRYPVERDADGDLFPLKEARLAPGAEIAVFQRGSGFNDCLVKGYVFSHQIRLIHGVEGSTVEVIGGDSTILMDRKTKITQWADNTSDSDAVSSIVGGYGLTPEVESTNTRHLENKRTLIQHDTDLNFIRMLARRNGYLFWVRADETLEETAYFKPVQLNAVAEAPLLTINLDNPNMRAFDITWDVERPTSIIAAAYDGAAKTIMDGSGAPPPSTFAGDVPLNAIASEVRSTSIIAAVADVGDLTGRAAGVLNDTSWFVQATGTVSAQEVGAVIHAHTLVNVDGVGTRFSGSYFVAAVRHVISSDDHLMTLTLVRNGWRA</sequence>
<gene>
    <name evidence="1" type="ordered locus">Desac_1812</name>
</gene>